<dbReference type="Gene3D" id="3.30.70.940">
    <property type="entry name" value="NusG, N-terminal domain"/>
    <property type="match status" value="1"/>
</dbReference>
<dbReference type="CDD" id="cd09895">
    <property type="entry name" value="NGN_SP_UpxY"/>
    <property type="match status" value="1"/>
</dbReference>
<evidence type="ECO:0000256" key="1">
    <source>
        <dbReference type="ARBA" id="ARBA00022814"/>
    </source>
</evidence>
<dbReference type="NCBIfam" id="NF033644">
    <property type="entry name" value="antiterm_UpxY"/>
    <property type="match status" value="1"/>
</dbReference>
<organism evidence="5 6">
    <name type="scientific">Jilunia laotingensis</name>
    <dbReference type="NCBI Taxonomy" id="2763675"/>
    <lineage>
        <taxon>Bacteria</taxon>
        <taxon>Pseudomonadati</taxon>
        <taxon>Bacteroidota</taxon>
        <taxon>Bacteroidia</taxon>
        <taxon>Bacteroidales</taxon>
        <taxon>Bacteroidaceae</taxon>
        <taxon>Jilunia</taxon>
    </lineage>
</organism>
<keyword evidence="6" id="KW-1185">Reference proteome</keyword>
<keyword evidence="3" id="KW-0804">Transcription</keyword>
<dbReference type="Proteomes" id="UP000651085">
    <property type="component" value="Unassembled WGS sequence"/>
</dbReference>
<dbReference type="GO" id="GO:0031564">
    <property type="term" value="P:transcription antitermination"/>
    <property type="evidence" value="ECO:0007669"/>
    <property type="project" value="UniProtKB-KW"/>
</dbReference>
<dbReference type="SUPFAM" id="SSF82679">
    <property type="entry name" value="N-utilization substance G protein NusG, N-terminal domain"/>
    <property type="match status" value="1"/>
</dbReference>
<protein>
    <submittedName>
        <fullName evidence="5">UpxY family transcription antiterminator</fullName>
    </submittedName>
</protein>
<dbReference type="Pfam" id="PF02357">
    <property type="entry name" value="NusG"/>
    <property type="match status" value="1"/>
</dbReference>
<accession>A0A926F0Z3</accession>
<keyword evidence="1" id="KW-0889">Transcription antitermination</keyword>
<dbReference type="PANTHER" id="PTHR30265">
    <property type="entry name" value="RHO-INTERACTING TRANSCRIPTION TERMINATION FACTOR NUSG"/>
    <property type="match status" value="1"/>
</dbReference>
<dbReference type="InterPro" id="IPR006645">
    <property type="entry name" value="NGN-like_dom"/>
</dbReference>
<feature type="domain" description="NusG-like N-terminal" evidence="4">
    <location>
        <begin position="6"/>
        <end position="108"/>
    </location>
</feature>
<keyword evidence="2" id="KW-0805">Transcription regulation</keyword>
<evidence type="ECO:0000259" key="4">
    <source>
        <dbReference type="Pfam" id="PF02357"/>
    </source>
</evidence>
<dbReference type="RefSeq" id="WP_262433304.1">
    <property type="nucleotide sequence ID" value="NZ_JACRTF010000001.1"/>
</dbReference>
<dbReference type="InterPro" id="IPR043425">
    <property type="entry name" value="NusG-like"/>
</dbReference>
<comment type="caution">
    <text evidence="5">The sequence shown here is derived from an EMBL/GenBank/DDBJ whole genome shotgun (WGS) entry which is preliminary data.</text>
</comment>
<dbReference type="GO" id="GO:0006354">
    <property type="term" value="P:DNA-templated transcription elongation"/>
    <property type="evidence" value="ECO:0007669"/>
    <property type="project" value="InterPro"/>
</dbReference>
<evidence type="ECO:0000256" key="3">
    <source>
        <dbReference type="ARBA" id="ARBA00023163"/>
    </source>
</evidence>
<name>A0A926F0Z3_9BACT</name>
<gene>
    <name evidence="5" type="ORF">H8744_02285</name>
</gene>
<evidence type="ECO:0000313" key="5">
    <source>
        <dbReference type="EMBL" id="MBC8592088.1"/>
    </source>
</evidence>
<reference evidence="5" key="1">
    <citation type="submission" date="2020-08" db="EMBL/GenBank/DDBJ databases">
        <title>Genome public.</title>
        <authorList>
            <person name="Liu C."/>
            <person name="Sun Q."/>
        </authorList>
    </citation>
    <scope>NUCLEOTIDE SEQUENCE</scope>
    <source>
        <strain evidence="5">N12</strain>
    </source>
</reference>
<dbReference type="PANTHER" id="PTHR30265:SF4">
    <property type="entry name" value="KOW MOTIF FAMILY PROTEIN, EXPRESSED"/>
    <property type="match status" value="1"/>
</dbReference>
<dbReference type="EMBL" id="JACRTF010000001">
    <property type="protein sequence ID" value="MBC8592088.1"/>
    <property type="molecule type" value="Genomic_DNA"/>
</dbReference>
<dbReference type="InterPro" id="IPR036735">
    <property type="entry name" value="NGN_dom_sf"/>
</dbReference>
<dbReference type="AlphaFoldDB" id="A0A926F0Z3"/>
<proteinExistence type="predicted"/>
<evidence type="ECO:0000256" key="2">
    <source>
        <dbReference type="ARBA" id="ARBA00023015"/>
    </source>
</evidence>
<evidence type="ECO:0000313" key="6">
    <source>
        <dbReference type="Proteomes" id="UP000651085"/>
    </source>
</evidence>
<sequence length="177" mass="20437">MVDIQKQWFAARTRDKQEFAIRERLQRLRVEHGVDLEYYLPTRTVFRQLKYRRKRVEVPVIRNLIFVRATRQVAVDLPNKEGVALFYMKDLSTHGMLVVPDKQMDDFRFMMDLSPDGVSFDDASLTMGSRVKVVKGELSGVEGEVGTVSNRTYVVIRIRGVLTASVKLPRSYLKIIG</sequence>